<dbReference type="Proteomes" id="UP000076881">
    <property type="component" value="Unassembled WGS sequence"/>
</dbReference>
<evidence type="ECO:0000256" key="3">
    <source>
        <dbReference type="ARBA" id="ARBA00022989"/>
    </source>
</evidence>
<feature type="transmembrane region" description="Helical" evidence="6">
    <location>
        <begin position="45"/>
        <end position="68"/>
    </location>
</feature>
<dbReference type="AlphaFoldDB" id="A0A162LKA2"/>
<accession>A0A162LKA2</accession>
<name>A0A162LKA2_CORDF</name>
<comment type="caution">
    <text evidence="7">The sequence shown here is derived from an EMBL/GenBank/DDBJ whole genome shotgun (WGS) entry which is preliminary data.</text>
</comment>
<evidence type="ECO:0000256" key="5">
    <source>
        <dbReference type="SAM" id="MobiDB-lite"/>
    </source>
</evidence>
<keyword evidence="3 6" id="KW-1133">Transmembrane helix</keyword>
<gene>
    <name evidence="7" type="ORF">LEL_09039</name>
</gene>
<reference evidence="7 8" key="1">
    <citation type="journal article" date="2016" name="Genome Biol. Evol.">
        <title>Divergent and convergent evolution of fungal pathogenicity.</title>
        <authorList>
            <person name="Shang Y."/>
            <person name="Xiao G."/>
            <person name="Zheng P."/>
            <person name="Cen K."/>
            <person name="Zhan S."/>
            <person name="Wang C."/>
        </authorList>
    </citation>
    <scope>NUCLEOTIDE SEQUENCE [LARGE SCALE GENOMIC DNA]</scope>
    <source>
        <strain evidence="7 8">RCEF 1005</strain>
    </source>
</reference>
<feature type="region of interest" description="Disordered" evidence="5">
    <location>
        <begin position="488"/>
        <end position="521"/>
    </location>
</feature>
<keyword evidence="8" id="KW-1185">Reference proteome</keyword>
<feature type="compositionally biased region" description="Polar residues" evidence="5">
    <location>
        <begin position="212"/>
        <end position="224"/>
    </location>
</feature>
<dbReference type="PANTHER" id="PTHR30249:SF0">
    <property type="entry name" value="PLASTIDAL GLYCOLATE_GLYCERATE TRANSLOCATOR 1, CHLOROPLASTIC"/>
    <property type="match status" value="1"/>
</dbReference>
<dbReference type="GO" id="GO:0016020">
    <property type="term" value="C:membrane"/>
    <property type="evidence" value="ECO:0007669"/>
    <property type="project" value="UniProtKB-SubCell"/>
</dbReference>
<evidence type="ECO:0000256" key="1">
    <source>
        <dbReference type="ARBA" id="ARBA00004141"/>
    </source>
</evidence>
<dbReference type="Pfam" id="PF04172">
    <property type="entry name" value="LrgB"/>
    <property type="match status" value="1"/>
</dbReference>
<comment type="subcellular location">
    <subcellularLocation>
        <location evidence="1">Membrane</location>
        <topology evidence="1">Multi-pass membrane protein</topology>
    </subcellularLocation>
</comment>
<sequence>MRSCLPSLRPPGSPKKQNLNMQNTNSCIDMEDNRQILPKDRRQKMWQGVCGIFSLVVIYLISELLIWGLSRALAPAKLEFFSSIFGMLLVFVIMMIACAVLPNLDGFYKKHIRSKVDFINRHMGAAFAIPMVMLGGNYTISTKTIGLVVGVFGERSFLPLSTPNADLLVATSLVAWTTTFMLARLTHLVITKIISLLTRSAESGPAVHAAQQNSSQGSVMCQNSDHSDNAKVSDTASLRQPRAWNWLCQFWSLIASFILMFAIGVPLAIVLGEPRILDGSALWFVWMASVTLQRVMKQQVKSCIKPPRVLPVLTTLANPVLMTILLMTAYARAKAYAMSTNISDVLQRLSSGTQLYTIWTLGIEQSPTFQNRWFGAGDAALSMLGCGFIVWGFKLYECRRQLFSASGLVTILVSVAAAAGNVFLGAHAGFLMGLQRPEALAFAARMTTLALAIPAMKNVGGNTSLTVALMITNGILGQLTYPSSLNGVESGPNHLRRKPSTDSCDSTETGVSNATASQTEDQVDDANTVAAGITIGINGAAMGVAYLYENKSRSAPYAALAVTTYGVVTVVFIAVHPFRDTLLSLV</sequence>
<feature type="transmembrane region" description="Helical" evidence="6">
    <location>
        <begin position="167"/>
        <end position="190"/>
    </location>
</feature>
<evidence type="ECO:0000313" key="8">
    <source>
        <dbReference type="Proteomes" id="UP000076881"/>
    </source>
</evidence>
<evidence type="ECO:0000256" key="4">
    <source>
        <dbReference type="ARBA" id="ARBA00023136"/>
    </source>
</evidence>
<feature type="transmembrane region" description="Helical" evidence="6">
    <location>
        <begin position="309"/>
        <end position="331"/>
    </location>
</feature>
<organism evidence="7 8">
    <name type="scientific">Akanthomyces lecanii RCEF 1005</name>
    <dbReference type="NCBI Taxonomy" id="1081108"/>
    <lineage>
        <taxon>Eukaryota</taxon>
        <taxon>Fungi</taxon>
        <taxon>Dikarya</taxon>
        <taxon>Ascomycota</taxon>
        <taxon>Pezizomycotina</taxon>
        <taxon>Sordariomycetes</taxon>
        <taxon>Hypocreomycetidae</taxon>
        <taxon>Hypocreales</taxon>
        <taxon>Cordycipitaceae</taxon>
        <taxon>Akanthomyces</taxon>
        <taxon>Cordyceps confragosa</taxon>
    </lineage>
</organism>
<feature type="transmembrane region" description="Helical" evidence="6">
    <location>
        <begin position="125"/>
        <end position="152"/>
    </location>
</feature>
<feature type="transmembrane region" description="Helical" evidence="6">
    <location>
        <begin position="80"/>
        <end position="104"/>
    </location>
</feature>
<feature type="transmembrane region" description="Helical" evidence="6">
    <location>
        <begin position="373"/>
        <end position="393"/>
    </location>
</feature>
<keyword evidence="2 6" id="KW-0812">Transmembrane</keyword>
<feature type="region of interest" description="Disordered" evidence="5">
    <location>
        <begin position="1"/>
        <end position="23"/>
    </location>
</feature>
<feature type="transmembrane region" description="Helical" evidence="6">
    <location>
        <begin position="405"/>
        <end position="427"/>
    </location>
</feature>
<dbReference type="OrthoDB" id="2502820at2759"/>
<feature type="transmembrane region" description="Helical" evidence="6">
    <location>
        <begin position="555"/>
        <end position="575"/>
    </location>
</feature>
<feature type="transmembrane region" description="Helical" evidence="6">
    <location>
        <begin position="529"/>
        <end position="548"/>
    </location>
</feature>
<proteinExistence type="predicted"/>
<evidence type="ECO:0000256" key="6">
    <source>
        <dbReference type="SAM" id="Phobius"/>
    </source>
</evidence>
<feature type="transmembrane region" description="Helical" evidence="6">
    <location>
        <begin position="281"/>
        <end position="297"/>
    </location>
</feature>
<dbReference type="EMBL" id="AZHF01000008">
    <property type="protein sequence ID" value="OAA71804.1"/>
    <property type="molecule type" value="Genomic_DNA"/>
</dbReference>
<protein>
    <submittedName>
        <fullName evidence="7">LrgB-like protein</fullName>
    </submittedName>
</protein>
<keyword evidence="4 6" id="KW-0472">Membrane</keyword>
<dbReference type="InterPro" id="IPR007300">
    <property type="entry name" value="CidB/LrgB"/>
</dbReference>
<dbReference type="PANTHER" id="PTHR30249">
    <property type="entry name" value="PUTATIVE SEROTONIN TRANSPORTER"/>
    <property type="match status" value="1"/>
</dbReference>
<evidence type="ECO:0000313" key="7">
    <source>
        <dbReference type="EMBL" id="OAA71804.1"/>
    </source>
</evidence>
<feature type="transmembrane region" description="Helical" evidence="6">
    <location>
        <begin position="246"/>
        <end position="269"/>
    </location>
</feature>
<evidence type="ECO:0000256" key="2">
    <source>
        <dbReference type="ARBA" id="ARBA00022692"/>
    </source>
</evidence>
<feature type="region of interest" description="Disordered" evidence="5">
    <location>
        <begin position="212"/>
        <end position="232"/>
    </location>
</feature>
<feature type="compositionally biased region" description="Polar residues" evidence="5">
    <location>
        <begin position="501"/>
        <end position="520"/>
    </location>
</feature>